<feature type="compositionally biased region" description="Polar residues" evidence="14">
    <location>
        <begin position="1"/>
        <end position="10"/>
    </location>
</feature>
<evidence type="ECO:0000256" key="8">
    <source>
        <dbReference type="ARBA" id="ARBA00022840"/>
    </source>
</evidence>
<dbReference type="Gene3D" id="1.10.510.10">
    <property type="entry name" value="Transferase(Phosphotransferase) domain 1"/>
    <property type="match status" value="1"/>
</dbReference>
<feature type="domain" description="NAF" evidence="16">
    <location>
        <begin position="327"/>
        <end position="349"/>
    </location>
</feature>
<dbReference type="SMART" id="SM00220">
    <property type="entry name" value="S_TKc"/>
    <property type="match status" value="1"/>
</dbReference>
<dbReference type="PROSITE" id="PS50816">
    <property type="entry name" value="NAF"/>
    <property type="match status" value="1"/>
</dbReference>
<dbReference type="FunFam" id="3.30.200.20:FF:000096">
    <property type="entry name" value="Non-specific serine/threonine protein kinase"/>
    <property type="match status" value="1"/>
</dbReference>
<dbReference type="AlphaFoldDB" id="A0AAV3QBU8"/>
<feature type="region of interest" description="Disordered" evidence="14">
    <location>
        <begin position="1"/>
        <end position="29"/>
    </location>
</feature>
<reference evidence="17 18" key="1">
    <citation type="submission" date="2024-01" db="EMBL/GenBank/DDBJ databases">
        <title>The complete chloroplast genome sequence of Lithospermum erythrorhizon: insights into the phylogenetic relationship among Boraginaceae species and the maternal lineages of purple gromwells.</title>
        <authorList>
            <person name="Okada T."/>
            <person name="Watanabe K."/>
        </authorList>
    </citation>
    <scope>NUCLEOTIDE SEQUENCE [LARGE SCALE GENOMIC DNA]</scope>
</reference>
<evidence type="ECO:0000256" key="2">
    <source>
        <dbReference type="ARBA" id="ARBA00006234"/>
    </source>
</evidence>
<evidence type="ECO:0000256" key="4">
    <source>
        <dbReference type="ARBA" id="ARBA00022527"/>
    </source>
</evidence>
<comment type="caution">
    <text evidence="17">The sequence shown here is derived from an EMBL/GenBank/DDBJ whole genome shotgun (WGS) entry which is preliminary data.</text>
</comment>
<evidence type="ECO:0000256" key="3">
    <source>
        <dbReference type="ARBA" id="ARBA00012513"/>
    </source>
</evidence>
<evidence type="ECO:0000256" key="12">
    <source>
        <dbReference type="PROSITE-ProRule" id="PRU10141"/>
    </source>
</evidence>
<keyword evidence="7" id="KW-0418">Kinase</keyword>
<dbReference type="CDD" id="cd12195">
    <property type="entry name" value="CIPK_C"/>
    <property type="match status" value="1"/>
</dbReference>
<protein>
    <recommendedName>
        <fullName evidence="3">non-specific serine/threonine protein kinase</fullName>
        <ecNumber evidence="3">2.7.11.1</ecNumber>
    </recommendedName>
</protein>
<dbReference type="PANTHER" id="PTHR43895:SF160">
    <property type="entry name" value="CBL-INTERACTING SERINE_THREONINE-PROTEIN KINASE 14"/>
    <property type="match status" value="1"/>
</dbReference>
<dbReference type="EC" id="2.7.11.1" evidence="3"/>
<dbReference type="PROSITE" id="PS00107">
    <property type="entry name" value="PROTEIN_KINASE_ATP"/>
    <property type="match status" value="1"/>
</dbReference>
<feature type="compositionally biased region" description="Low complexity" evidence="14">
    <location>
        <begin position="17"/>
        <end position="28"/>
    </location>
</feature>
<evidence type="ECO:0000256" key="14">
    <source>
        <dbReference type="SAM" id="MobiDB-lite"/>
    </source>
</evidence>
<dbReference type="PROSITE" id="PS50011">
    <property type="entry name" value="PROTEIN_KINASE_DOM"/>
    <property type="match status" value="1"/>
</dbReference>
<evidence type="ECO:0000256" key="6">
    <source>
        <dbReference type="ARBA" id="ARBA00022741"/>
    </source>
</evidence>
<dbReference type="Pfam" id="PF03822">
    <property type="entry name" value="NAF"/>
    <property type="match status" value="1"/>
</dbReference>
<dbReference type="GO" id="GO:0004674">
    <property type="term" value="F:protein serine/threonine kinase activity"/>
    <property type="evidence" value="ECO:0007669"/>
    <property type="project" value="UniProtKB-KW"/>
</dbReference>
<feature type="binding site" evidence="12">
    <location>
        <position position="73"/>
    </location>
    <ligand>
        <name>ATP</name>
        <dbReference type="ChEBI" id="CHEBI:30616"/>
    </ligand>
</feature>
<comment type="catalytic activity">
    <reaction evidence="11">
        <text>L-seryl-[protein] + ATP = O-phospho-L-seryl-[protein] + ADP + H(+)</text>
        <dbReference type="Rhea" id="RHEA:17989"/>
        <dbReference type="Rhea" id="RHEA-COMP:9863"/>
        <dbReference type="Rhea" id="RHEA-COMP:11604"/>
        <dbReference type="ChEBI" id="CHEBI:15378"/>
        <dbReference type="ChEBI" id="CHEBI:29999"/>
        <dbReference type="ChEBI" id="CHEBI:30616"/>
        <dbReference type="ChEBI" id="CHEBI:83421"/>
        <dbReference type="ChEBI" id="CHEBI:456216"/>
        <dbReference type="EC" id="2.7.11.1"/>
    </reaction>
</comment>
<comment type="catalytic activity">
    <reaction evidence="10">
        <text>L-threonyl-[protein] + ATP = O-phospho-L-threonyl-[protein] + ADP + H(+)</text>
        <dbReference type="Rhea" id="RHEA:46608"/>
        <dbReference type="Rhea" id="RHEA-COMP:11060"/>
        <dbReference type="Rhea" id="RHEA-COMP:11605"/>
        <dbReference type="ChEBI" id="CHEBI:15378"/>
        <dbReference type="ChEBI" id="CHEBI:30013"/>
        <dbReference type="ChEBI" id="CHEBI:30616"/>
        <dbReference type="ChEBI" id="CHEBI:61977"/>
        <dbReference type="ChEBI" id="CHEBI:456216"/>
        <dbReference type="EC" id="2.7.11.1"/>
    </reaction>
</comment>
<evidence type="ECO:0000256" key="1">
    <source>
        <dbReference type="ARBA" id="ARBA00001936"/>
    </source>
</evidence>
<dbReference type="Pfam" id="PF00069">
    <property type="entry name" value="Pkinase"/>
    <property type="match status" value="1"/>
</dbReference>
<keyword evidence="5" id="KW-0808">Transferase</keyword>
<evidence type="ECO:0000259" key="16">
    <source>
        <dbReference type="PROSITE" id="PS50816"/>
    </source>
</evidence>
<evidence type="ECO:0000256" key="9">
    <source>
        <dbReference type="ARBA" id="ARBA00023211"/>
    </source>
</evidence>
<dbReference type="InterPro" id="IPR004041">
    <property type="entry name" value="NAF_dom"/>
</dbReference>
<dbReference type="EMBL" id="BAABME010003874">
    <property type="protein sequence ID" value="GAA0160401.1"/>
    <property type="molecule type" value="Genomic_DNA"/>
</dbReference>
<dbReference type="InterPro" id="IPR008271">
    <property type="entry name" value="Ser/Thr_kinase_AS"/>
</dbReference>
<comment type="cofactor">
    <cofactor evidence="1">
        <name>Mn(2+)</name>
        <dbReference type="ChEBI" id="CHEBI:29035"/>
    </cofactor>
</comment>
<feature type="domain" description="Protein kinase" evidence="15">
    <location>
        <begin position="44"/>
        <end position="298"/>
    </location>
</feature>
<evidence type="ECO:0000256" key="13">
    <source>
        <dbReference type="RuleBase" id="RU000304"/>
    </source>
</evidence>
<keyword evidence="9" id="KW-0464">Manganese</keyword>
<dbReference type="PROSITE" id="PS00108">
    <property type="entry name" value="PROTEIN_KINASE_ST"/>
    <property type="match status" value="1"/>
</dbReference>
<accession>A0AAV3QBU8</accession>
<evidence type="ECO:0000256" key="10">
    <source>
        <dbReference type="ARBA" id="ARBA00047899"/>
    </source>
</evidence>
<keyword evidence="6 12" id="KW-0547">Nucleotide-binding</keyword>
<sequence length="454" mass="51133">MQKNDASPDQNPTPPYSSSRSSSASTSRLNEMSAEINQNLFGKYEVGRLLGCGAFAKVYHARNVQSGQSVAIKAVSKQKVVKSNLSAHVMREISIMRRLRHPHIVRLYEVLATKTKIYFVIEFAKGGELFAKIAKGRFSEDLSRKYFQQLISAVGYCHSRGVYHRDLKPENLLLDENWNLKVTDFGLSALTEQIRPDGLLHTLCGTPAYVAPEILGKQGYDGAKVDIWSCGIILFVLNAGYLPFNDPNLMVMYRKIYKGEYRCPKWTSPELKRLIMQLLDSNPETRITVEGIYKDPWFRKGGWKEIKPQLDKEFDFSKLCLDGESSSGEKYLNAFDIISSGLDLSGLFKGNNNVEPVDGERFVSAEAPAKIIDTIEEVAKKESCVKVTKKPGLGVRLEAQNGNFVVVVEIKRLTEKLVMVEVKKREGRGGPNNILLWKDKIRPQLNSLLHQPDE</sequence>
<dbReference type="FunFam" id="1.10.510.10:FF:000653">
    <property type="entry name" value="Non-specific serine/threonine protein kinase"/>
    <property type="match status" value="1"/>
</dbReference>
<proteinExistence type="inferred from homology"/>
<evidence type="ECO:0000313" key="17">
    <source>
        <dbReference type="EMBL" id="GAA0160401.1"/>
    </source>
</evidence>
<evidence type="ECO:0000313" key="18">
    <source>
        <dbReference type="Proteomes" id="UP001454036"/>
    </source>
</evidence>
<dbReference type="Gene3D" id="3.30.310.80">
    <property type="entry name" value="Kinase associated domain 1, KA1"/>
    <property type="match status" value="1"/>
</dbReference>
<keyword evidence="8 12" id="KW-0067">ATP-binding</keyword>
<evidence type="ECO:0000256" key="7">
    <source>
        <dbReference type="ARBA" id="ARBA00022777"/>
    </source>
</evidence>
<comment type="similarity">
    <text evidence="2">Belongs to the protein kinase superfamily. CAMK Ser/Thr protein kinase family. SNF1 subfamily.</text>
</comment>
<dbReference type="GO" id="GO:0007165">
    <property type="term" value="P:signal transduction"/>
    <property type="evidence" value="ECO:0007669"/>
    <property type="project" value="InterPro"/>
</dbReference>
<evidence type="ECO:0000256" key="11">
    <source>
        <dbReference type="ARBA" id="ARBA00048679"/>
    </source>
</evidence>
<dbReference type="Proteomes" id="UP001454036">
    <property type="component" value="Unassembled WGS sequence"/>
</dbReference>
<dbReference type="PANTHER" id="PTHR43895">
    <property type="entry name" value="CALCIUM/CALMODULIN-DEPENDENT PROTEIN KINASE KINASE-RELATED"/>
    <property type="match status" value="1"/>
</dbReference>
<gene>
    <name evidence="17" type="ORF">LIER_16963</name>
</gene>
<dbReference type="SUPFAM" id="SSF56112">
    <property type="entry name" value="Protein kinase-like (PK-like)"/>
    <property type="match status" value="1"/>
</dbReference>
<keyword evidence="4 13" id="KW-0723">Serine/threonine-protein kinase</keyword>
<name>A0AAV3QBU8_LITER</name>
<dbReference type="InterPro" id="IPR011009">
    <property type="entry name" value="Kinase-like_dom_sf"/>
</dbReference>
<evidence type="ECO:0000259" key="15">
    <source>
        <dbReference type="PROSITE" id="PS50011"/>
    </source>
</evidence>
<dbReference type="GO" id="GO:0005524">
    <property type="term" value="F:ATP binding"/>
    <property type="evidence" value="ECO:0007669"/>
    <property type="project" value="UniProtKB-UniRule"/>
</dbReference>
<dbReference type="InterPro" id="IPR000719">
    <property type="entry name" value="Prot_kinase_dom"/>
</dbReference>
<keyword evidence="18" id="KW-1185">Reference proteome</keyword>
<dbReference type="InterPro" id="IPR018451">
    <property type="entry name" value="NAF/FISL_domain"/>
</dbReference>
<dbReference type="InterPro" id="IPR017441">
    <property type="entry name" value="Protein_kinase_ATP_BS"/>
</dbReference>
<organism evidence="17 18">
    <name type="scientific">Lithospermum erythrorhizon</name>
    <name type="common">Purple gromwell</name>
    <name type="synonym">Lithospermum officinale var. erythrorhizon</name>
    <dbReference type="NCBI Taxonomy" id="34254"/>
    <lineage>
        <taxon>Eukaryota</taxon>
        <taxon>Viridiplantae</taxon>
        <taxon>Streptophyta</taxon>
        <taxon>Embryophyta</taxon>
        <taxon>Tracheophyta</taxon>
        <taxon>Spermatophyta</taxon>
        <taxon>Magnoliopsida</taxon>
        <taxon>eudicotyledons</taxon>
        <taxon>Gunneridae</taxon>
        <taxon>Pentapetalae</taxon>
        <taxon>asterids</taxon>
        <taxon>lamiids</taxon>
        <taxon>Boraginales</taxon>
        <taxon>Boraginaceae</taxon>
        <taxon>Boraginoideae</taxon>
        <taxon>Lithospermeae</taxon>
        <taxon>Lithospermum</taxon>
    </lineage>
</organism>
<evidence type="ECO:0000256" key="5">
    <source>
        <dbReference type="ARBA" id="ARBA00022679"/>
    </source>
</evidence>